<organism evidence="2 3">
    <name type="scientific">Edaphobacter aggregans</name>
    <dbReference type="NCBI Taxonomy" id="570835"/>
    <lineage>
        <taxon>Bacteria</taxon>
        <taxon>Pseudomonadati</taxon>
        <taxon>Acidobacteriota</taxon>
        <taxon>Terriglobia</taxon>
        <taxon>Terriglobales</taxon>
        <taxon>Acidobacteriaceae</taxon>
        <taxon>Edaphobacter</taxon>
    </lineage>
</organism>
<gene>
    <name evidence="2" type="ORF">EDE15_4679</name>
</gene>
<evidence type="ECO:0000313" key="3">
    <source>
        <dbReference type="Proteomes" id="UP000269669"/>
    </source>
</evidence>
<sequence>MKPLNADLNGKTRPTSTKGIATPKTKARLEETEGIIKGDGKKAGEAVMKQNRKNR</sequence>
<accession>A0A428MQ88</accession>
<dbReference type="RefSeq" id="WP_185827326.1">
    <property type="nucleotide sequence ID" value="NZ_RSDW01000001.1"/>
</dbReference>
<dbReference type="EMBL" id="RSDW01000001">
    <property type="protein sequence ID" value="RSL19061.1"/>
    <property type="molecule type" value="Genomic_DNA"/>
</dbReference>
<reference evidence="2 3" key="1">
    <citation type="submission" date="2018-12" db="EMBL/GenBank/DDBJ databases">
        <title>Sequencing of bacterial isolates from soil warming experiment in Harvard Forest, Massachusetts, USA.</title>
        <authorList>
            <person name="Deangelis K."/>
        </authorList>
    </citation>
    <scope>NUCLEOTIDE SEQUENCE [LARGE SCALE GENOMIC DNA]</scope>
    <source>
        <strain evidence="2 3">EB153</strain>
    </source>
</reference>
<dbReference type="AlphaFoldDB" id="A0A428MQ88"/>
<evidence type="ECO:0000313" key="2">
    <source>
        <dbReference type="EMBL" id="RSL19061.1"/>
    </source>
</evidence>
<proteinExistence type="predicted"/>
<comment type="caution">
    <text evidence="2">The sequence shown here is derived from an EMBL/GenBank/DDBJ whole genome shotgun (WGS) entry which is preliminary data.</text>
</comment>
<feature type="region of interest" description="Disordered" evidence="1">
    <location>
        <begin position="1"/>
        <end position="55"/>
    </location>
</feature>
<feature type="compositionally biased region" description="Basic and acidic residues" evidence="1">
    <location>
        <begin position="27"/>
        <end position="44"/>
    </location>
</feature>
<name>A0A428MQ88_9BACT</name>
<evidence type="ECO:0000256" key="1">
    <source>
        <dbReference type="SAM" id="MobiDB-lite"/>
    </source>
</evidence>
<dbReference type="Proteomes" id="UP000269669">
    <property type="component" value="Unassembled WGS sequence"/>
</dbReference>
<protein>
    <submittedName>
        <fullName evidence="2">Uncharacterized protein</fullName>
    </submittedName>
</protein>
<keyword evidence="3" id="KW-1185">Reference proteome</keyword>